<keyword evidence="2" id="KW-1185">Reference proteome</keyword>
<dbReference type="eggNOG" id="arCOG10746">
    <property type="taxonomic scope" value="Archaea"/>
</dbReference>
<reference evidence="1 2" key="1">
    <citation type="journal article" date="2014" name="PLoS Genet.">
        <title>Phylogenetically driven sequencing of extremely halophilic archaea reveals strategies for static and dynamic osmo-response.</title>
        <authorList>
            <person name="Becker E.A."/>
            <person name="Seitzer P.M."/>
            <person name="Tritt A."/>
            <person name="Larsen D."/>
            <person name="Krusor M."/>
            <person name="Yao A.I."/>
            <person name="Wu D."/>
            <person name="Madern D."/>
            <person name="Eisen J.A."/>
            <person name="Darling A.E."/>
            <person name="Facciotti M.T."/>
        </authorList>
    </citation>
    <scope>NUCLEOTIDE SEQUENCE [LARGE SCALE GENOMIC DNA]</scope>
    <source>
        <strain evidence="1 2">JCM 10879</strain>
    </source>
</reference>
<comment type="caution">
    <text evidence="1">The sequence shown here is derived from an EMBL/GenBank/DDBJ whole genome shotgun (WGS) entry which is preliminary data.</text>
</comment>
<dbReference type="Proteomes" id="UP000011607">
    <property type="component" value="Unassembled WGS sequence"/>
</dbReference>
<protein>
    <submittedName>
        <fullName evidence="1">Uncharacterized protein</fullName>
    </submittedName>
</protein>
<accession>M0LD25</accession>
<organism evidence="1 2">
    <name type="scientific">Halobiforma nitratireducens JCM 10879</name>
    <dbReference type="NCBI Taxonomy" id="1227454"/>
    <lineage>
        <taxon>Archaea</taxon>
        <taxon>Methanobacteriati</taxon>
        <taxon>Methanobacteriota</taxon>
        <taxon>Stenosarchaea group</taxon>
        <taxon>Halobacteria</taxon>
        <taxon>Halobacteriales</taxon>
        <taxon>Natrialbaceae</taxon>
        <taxon>Halobiforma</taxon>
    </lineage>
</organism>
<evidence type="ECO:0000313" key="2">
    <source>
        <dbReference type="Proteomes" id="UP000011607"/>
    </source>
</evidence>
<gene>
    <name evidence="1" type="ORF">C446_15373</name>
</gene>
<proteinExistence type="predicted"/>
<dbReference type="AlphaFoldDB" id="M0LD25"/>
<evidence type="ECO:0000313" key="1">
    <source>
        <dbReference type="EMBL" id="EMA31467.1"/>
    </source>
</evidence>
<dbReference type="RefSeq" id="WP_006673962.1">
    <property type="nucleotide sequence ID" value="NZ_AOMA01000159.1"/>
</dbReference>
<dbReference type="EMBL" id="AOMA01000159">
    <property type="protein sequence ID" value="EMA31467.1"/>
    <property type="molecule type" value="Genomic_DNA"/>
</dbReference>
<dbReference type="OrthoDB" id="176261at2157"/>
<sequence>MYKYCLECDWHASTAAGYTEHEVSKAAIEHFVETGHTVDSLRLPPPVVIEN</sequence>
<name>M0LD25_9EURY</name>